<dbReference type="Pfam" id="PF00155">
    <property type="entry name" value="Aminotran_1_2"/>
    <property type="match status" value="1"/>
</dbReference>
<evidence type="ECO:0000256" key="8">
    <source>
        <dbReference type="ARBA" id="ARBA00023315"/>
    </source>
</evidence>
<dbReference type="OrthoDB" id="10263824at2759"/>
<dbReference type="GO" id="GO:0048821">
    <property type="term" value="P:erythrocyte development"/>
    <property type="evidence" value="ECO:0007669"/>
    <property type="project" value="TreeGrafter"/>
</dbReference>
<dbReference type="OMA" id="TTHKWIS"/>
<keyword evidence="7 14" id="KW-0350">Heme biosynthesis</keyword>
<gene>
    <name evidence="17" type="primary">LOC106055584</name>
</gene>
<evidence type="ECO:0000256" key="11">
    <source>
        <dbReference type="ARBA" id="ARBA00032773"/>
    </source>
</evidence>
<evidence type="ECO:0000256" key="10">
    <source>
        <dbReference type="ARBA" id="ARBA00031945"/>
    </source>
</evidence>
<comment type="catalytic activity">
    <reaction evidence="12">
        <text>succinyl-CoA + glycine + H(+) = 5-aminolevulinate + CO2 + CoA</text>
        <dbReference type="Rhea" id="RHEA:12921"/>
        <dbReference type="ChEBI" id="CHEBI:15378"/>
        <dbReference type="ChEBI" id="CHEBI:16526"/>
        <dbReference type="ChEBI" id="CHEBI:57287"/>
        <dbReference type="ChEBI" id="CHEBI:57292"/>
        <dbReference type="ChEBI" id="CHEBI:57305"/>
        <dbReference type="ChEBI" id="CHEBI:356416"/>
        <dbReference type="EC" id="2.3.1.37"/>
    </reaction>
    <physiologicalReaction direction="left-to-right" evidence="12">
        <dbReference type="Rhea" id="RHEA:12922"/>
    </physiologicalReaction>
</comment>
<accession>A0A9W2ZR44</accession>
<dbReference type="FunFam" id="3.40.640.10:FF:000006">
    <property type="entry name" value="5-aminolevulinate synthase, mitochondrial"/>
    <property type="match status" value="1"/>
</dbReference>
<dbReference type="InterPro" id="IPR050087">
    <property type="entry name" value="AON_synthase_class-II"/>
</dbReference>
<evidence type="ECO:0000256" key="1">
    <source>
        <dbReference type="ARBA" id="ARBA00001933"/>
    </source>
</evidence>
<dbReference type="InterPro" id="IPR010961">
    <property type="entry name" value="4pyrrol_synth_NH2levulA_synth"/>
</dbReference>
<evidence type="ECO:0000256" key="3">
    <source>
        <dbReference type="ARBA" id="ARBA00008392"/>
    </source>
</evidence>
<dbReference type="GO" id="GO:0030170">
    <property type="term" value="F:pyridoxal phosphate binding"/>
    <property type="evidence" value="ECO:0007669"/>
    <property type="project" value="UniProtKB-UniRule"/>
</dbReference>
<evidence type="ECO:0000313" key="17">
    <source>
        <dbReference type="RefSeq" id="XP_055877445.1"/>
    </source>
</evidence>
<dbReference type="Gene3D" id="3.90.1150.10">
    <property type="entry name" value="Aspartate Aminotransferase, domain 1"/>
    <property type="match status" value="1"/>
</dbReference>
<dbReference type="InterPro" id="IPR015421">
    <property type="entry name" value="PyrdxlP-dep_Trfase_major"/>
</dbReference>
<evidence type="ECO:0000259" key="15">
    <source>
        <dbReference type="Pfam" id="PF00155"/>
    </source>
</evidence>
<dbReference type="PROSITE" id="PS00599">
    <property type="entry name" value="AA_TRANSFER_CLASS_2"/>
    <property type="match status" value="1"/>
</dbReference>
<evidence type="ECO:0000256" key="13">
    <source>
        <dbReference type="RuleBase" id="RU003693"/>
    </source>
</evidence>
<proteinExistence type="inferred from homology"/>
<dbReference type="AlphaFoldDB" id="A0A9W2ZR44"/>
<dbReference type="EC" id="2.3.1.37" evidence="4 14"/>
<evidence type="ECO:0000256" key="7">
    <source>
        <dbReference type="ARBA" id="ARBA00023133"/>
    </source>
</evidence>
<dbReference type="SUPFAM" id="SSF53383">
    <property type="entry name" value="PLP-dependent transferases"/>
    <property type="match status" value="1"/>
</dbReference>
<comment type="cofactor">
    <cofactor evidence="1 13">
        <name>pyridoxal 5'-phosphate</name>
        <dbReference type="ChEBI" id="CHEBI:597326"/>
    </cofactor>
</comment>
<protein>
    <recommendedName>
        <fullName evidence="4 14">5-aminolevulinate synthase</fullName>
        <ecNumber evidence="4 14">2.3.1.37</ecNumber>
    </recommendedName>
    <alternativeName>
        <fullName evidence="9 14">5-aminolevulinic acid synthase</fullName>
    </alternativeName>
    <alternativeName>
        <fullName evidence="10 14">Delta-ALA synthase</fullName>
    </alternativeName>
    <alternativeName>
        <fullName evidence="11 14">Delta-aminolevulinate synthase</fullName>
    </alternativeName>
</protein>
<dbReference type="GO" id="GO:0042541">
    <property type="term" value="P:hemoglobin biosynthetic process"/>
    <property type="evidence" value="ECO:0007669"/>
    <property type="project" value="TreeGrafter"/>
</dbReference>
<comment type="pathway">
    <text evidence="2 14">Porphyrin-containing compound metabolism; protoporphyrin-IX biosynthesis; 5-aminolevulinate from glycine: step 1/1.</text>
</comment>
<dbReference type="InterPro" id="IPR004839">
    <property type="entry name" value="Aminotransferase_I/II_large"/>
</dbReference>
<dbReference type="GeneID" id="106055584"/>
<organism evidence="16 17">
    <name type="scientific">Biomphalaria glabrata</name>
    <name type="common">Bloodfluke planorb</name>
    <name type="synonym">Freshwater snail</name>
    <dbReference type="NCBI Taxonomy" id="6526"/>
    <lineage>
        <taxon>Eukaryota</taxon>
        <taxon>Metazoa</taxon>
        <taxon>Spiralia</taxon>
        <taxon>Lophotrochozoa</taxon>
        <taxon>Mollusca</taxon>
        <taxon>Gastropoda</taxon>
        <taxon>Heterobranchia</taxon>
        <taxon>Euthyneura</taxon>
        <taxon>Panpulmonata</taxon>
        <taxon>Hygrophila</taxon>
        <taxon>Lymnaeoidea</taxon>
        <taxon>Planorbidae</taxon>
        <taxon>Biomphalaria</taxon>
    </lineage>
</organism>
<keyword evidence="6 13" id="KW-0663">Pyridoxal phosphate</keyword>
<dbReference type="NCBIfam" id="TIGR01821">
    <property type="entry name" value="5aminolev_synth"/>
    <property type="match status" value="1"/>
</dbReference>
<evidence type="ECO:0000256" key="6">
    <source>
        <dbReference type="ARBA" id="ARBA00022898"/>
    </source>
</evidence>
<keyword evidence="5 14" id="KW-0808">Transferase</keyword>
<dbReference type="GO" id="GO:0003870">
    <property type="term" value="F:5-aminolevulinate synthase activity"/>
    <property type="evidence" value="ECO:0007669"/>
    <property type="project" value="UniProtKB-EC"/>
</dbReference>
<dbReference type="GO" id="GO:0006782">
    <property type="term" value="P:protoporphyrinogen IX biosynthetic process"/>
    <property type="evidence" value="ECO:0007669"/>
    <property type="project" value="UniProtKB-UniRule"/>
</dbReference>
<name>A0A9W2ZR44_BIOGL</name>
<evidence type="ECO:0000256" key="9">
    <source>
        <dbReference type="ARBA" id="ARBA00031691"/>
    </source>
</evidence>
<comment type="similarity">
    <text evidence="3 13">Belongs to the class-II pyridoxal-phosphate-dependent aminotransferase family.</text>
</comment>
<keyword evidence="16" id="KW-1185">Reference proteome</keyword>
<evidence type="ECO:0000256" key="12">
    <source>
        <dbReference type="ARBA" id="ARBA00049013"/>
    </source>
</evidence>
<dbReference type="PANTHER" id="PTHR13693:SF102">
    <property type="entry name" value="2-AMINO-3-KETOBUTYRATE COENZYME A LIGASE, MITOCHONDRIAL"/>
    <property type="match status" value="1"/>
</dbReference>
<dbReference type="PANTHER" id="PTHR13693">
    <property type="entry name" value="CLASS II AMINOTRANSFERASE/8-AMINO-7-OXONONANOATE SYNTHASE"/>
    <property type="match status" value="1"/>
</dbReference>
<dbReference type="CDD" id="cd06454">
    <property type="entry name" value="KBL_like"/>
    <property type="match status" value="1"/>
</dbReference>
<dbReference type="InterPro" id="IPR015422">
    <property type="entry name" value="PyrdxlP-dep_Trfase_small"/>
</dbReference>
<dbReference type="InterPro" id="IPR001917">
    <property type="entry name" value="Aminotrans_II_pyridoxalP_BS"/>
</dbReference>
<keyword evidence="8 14" id="KW-0012">Acyltransferase</keyword>
<evidence type="ECO:0000256" key="4">
    <source>
        <dbReference type="ARBA" id="ARBA00013257"/>
    </source>
</evidence>
<evidence type="ECO:0000313" key="16">
    <source>
        <dbReference type="Proteomes" id="UP001165740"/>
    </source>
</evidence>
<feature type="domain" description="Aminotransferase class I/classII large" evidence="15">
    <location>
        <begin position="70"/>
        <end position="415"/>
    </location>
</feature>
<evidence type="ECO:0000256" key="2">
    <source>
        <dbReference type="ARBA" id="ARBA00005029"/>
    </source>
</evidence>
<dbReference type="RefSeq" id="XP_055877445.1">
    <property type="nucleotide sequence ID" value="XM_056021470.1"/>
</dbReference>
<sequence length="444" mass="49291">MRIFVSRLFNKTLTQNISNNSHYGFDYKTFFCNLIEAKRADNSYRVFKKISRSQAMFPVAQESSHGKQNITIWCSNDYLDLSMHPEVIEAITAAVKKHGSGSGGSRSISGNSPYHEELEMQLAKYHQKEAALVFSSGFVANDTALYTLGKQLPGVHYFSDSGNHSSMITGIRNSGAHKHVFRHNDPKHLEEQLRHVAVDIPKIVVFETIHSMDGSIAPAEEMCDVAHKYGAITFVDEVHAVGMYGPTGAGIGQRDGCVHKMDIISSTLGKAFGQMGGYITGDRDVIDAVRSYGNGFIFTTALPPHVMAGCLTSLKILQGQEGRELREKLYKNVVYMKKELSLEKIPVIPGTSHVVPVIVGDAKASTRLSNDLIRRFGIYVQPINYPSVPKGTERLRVAPTPGHSTLMIDRFVESLSTLWKEYNLPLLDHPEESKRGDIQILSHQ</sequence>
<evidence type="ECO:0000256" key="14">
    <source>
        <dbReference type="RuleBase" id="RU910713"/>
    </source>
</evidence>
<dbReference type="Gene3D" id="3.40.640.10">
    <property type="entry name" value="Type I PLP-dependent aspartate aminotransferase-like (Major domain)"/>
    <property type="match status" value="1"/>
</dbReference>
<dbReference type="Proteomes" id="UP001165740">
    <property type="component" value="Chromosome 2"/>
</dbReference>
<evidence type="ECO:0000256" key="5">
    <source>
        <dbReference type="ARBA" id="ARBA00022679"/>
    </source>
</evidence>
<dbReference type="InterPro" id="IPR015424">
    <property type="entry name" value="PyrdxlP-dep_Trfase"/>
</dbReference>
<dbReference type="GO" id="GO:0005739">
    <property type="term" value="C:mitochondrion"/>
    <property type="evidence" value="ECO:0007669"/>
    <property type="project" value="TreeGrafter"/>
</dbReference>
<reference evidence="17" key="1">
    <citation type="submission" date="2025-08" db="UniProtKB">
        <authorList>
            <consortium name="RefSeq"/>
        </authorList>
    </citation>
    <scope>IDENTIFICATION</scope>
</reference>